<feature type="chain" id="PRO_5046424351" evidence="1">
    <location>
        <begin position="22"/>
        <end position="79"/>
    </location>
</feature>
<comment type="caution">
    <text evidence="3">The sequence shown here is derived from an EMBL/GenBank/DDBJ whole genome shotgun (WGS) entry which is preliminary data.</text>
</comment>
<evidence type="ECO:0000256" key="1">
    <source>
        <dbReference type="SAM" id="SignalP"/>
    </source>
</evidence>
<sequence>MKALLKVLLCTACLLAGSAYAAVSRDDAATLAQKKTNGGRVMSVEKFVEGGNNVWRVKVLTSSGEVRAVFVDEATGKTY</sequence>
<organism evidence="3 4">
    <name type="scientific">Deefgea chitinilytica</name>
    <dbReference type="NCBI Taxonomy" id="570276"/>
    <lineage>
        <taxon>Bacteria</taxon>
        <taxon>Pseudomonadati</taxon>
        <taxon>Pseudomonadota</taxon>
        <taxon>Betaproteobacteria</taxon>
        <taxon>Neisseriales</taxon>
        <taxon>Chitinibacteraceae</taxon>
        <taxon>Deefgea</taxon>
    </lineage>
</organism>
<keyword evidence="4" id="KW-1185">Reference proteome</keyword>
<feature type="domain" description="PepSY" evidence="2">
    <location>
        <begin position="23"/>
        <end position="77"/>
    </location>
</feature>
<evidence type="ECO:0000313" key="4">
    <source>
        <dbReference type="Proteomes" id="UP001195660"/>
    </source>
</evidence>
<accession>A0ABS2CFC7</accession>
<proteinExistence type="predicted"/>
<dbReference type="Proteomes" id="UP001195660">
    <property type="component" value="Unassembled WGS sequence"/>
</dbReference>
<protein>
    <submittedName>
        <fullName evidence="3">Peptidase</fullName>
    </submittedName>
</protein>
<keyword evidence="1" id="KW-0732">Signal</keyword>
<reference evidence="3 4" key="1">
    <citation type="submission" date="2019-11" db="EMBL/GenBank/DDBJ databases">
        <title>Novel Deefgea species.</title>
        <authorList>
            <person name="Han J.-H."/>
        </authorList>
    </citation>
    <scope>NUCLEOTIDE SEQUENCE [LARGE SCALE GENOMIC DNA]</scope>
    <source>
        <strain evidence="3 4">LMG 24817</strain>
    </source>
</reference>
<evidence type="ECO:0000313" key="3">
    <source>
        <dbReference type="EMBL" id="MBM5572848.1"/>
    </source>
</evidence>
<dbReference type="Pfam" id="PF03413">
    <property type="entry name" value="PepSY"/>
    <property type="match status" value="1"/>
</dbReference>
<dbReference type="Gene3D" id="3.10.450.40">
    <property type="match status" value="1"/>
</dbReference>
<dbReference type="EMBL" id="WOFE01000011">
    <property type="protein sequence ID" value="MBM5572848.1"/>
    <property type="molecule type" value="Genomic_DNA"/>
</dbReference>
<name>A0ABS2CFC7_9NEIS</name>
<gene>
    <name evidence="3" type="ORF">GM173_14850</name>
</gene>
<dbReference type="RefSeq" id="WP_203572173.1">
    <property type="nucleotide sequence ID" value="NZ_WOFE01000011.1"/>
</dbReference>
<feature type="signal peptide" evidence="1">
    <location>
        <begin position="1"/>
        <end position="21"/>
    </location>
</feature>
<evidence type="ECO:0000259" key="2">
    <source>
        <dbReference type="Pfam" id="PF03413"/>
    </source>
</evidence>
<dbReference type="InterPro" id="IPR025711">
    <property type="entry name" value="PepSY"/>
</dbReference>